<dbReference type="AlphaFoldDB" id="A0A326U5C9"/>
<dbReference type="PROSITE" id="PS51755">
    <property type="entry name" value="OMPR_PHOB"/>
    <property type="match status" value="1"/>
</dbReference>
<protein>
    <submittedName>
        <fullName evidence="8">Two-component system alkaline phosphatase synthesis response regulator PhoP</fullName>
    </submittedName>
</protein>
<evidence type="ECO:0000313" key="9">
    <source>
        <dbReference type="Proteomes" id="UP000248806"/>
    </source>
</evidence>
<dbReference type="PANTHER" id="PTHR48111:SF40">
    <property type="entry name" value="PHOSPHATE REGULON TRANSCRIPTIONAL REGULATORY PROTEIN PHOB"/>
    <property type="match status" value="1"/>
</dbReference>
<dbReference type="GO" id="GO:0000976">
    <property type="term" value="F:transcription cis-regulatory region binding"/>
    <property type="evidence" value="ECO:0007669"/>
    <property type="project" value="TreeGrafter"/>
</dbReference>
<proteinExistence type="predicted"/>
<dbReference type="Pfam" id="PF00486">
    <property type="entry name" value="Trans_reg_C"/>
    <property type="match status" value="1"/>
</dbReference>
<evidence type="ECO:0000256" key="4">
    <source>
        <dbReference type="PROSITE-ProRule" id="PRU00169"/>
    </source>
</evidence>
<dbReference type="SMART" id="SM00862">
    <property type="entry name" value="Trans_reg_C"/>
    <property type="match status" value="1"/>
</dbReference>
<keyword evidence="1 4" id="KW-0597">Phosphoprotein</keyword>
<sequence length="232" mass="26385">MKIMVADDDRDMVDMLSYWLKGHGYDVVRAFDGEQAIKRWRETLPDLVILDIQMPKLDGFEVCRQMRMETNSMVLILTAHDREDDEVRGLELGADDYLRKPFSPRQLLARIKALMRRANTVRGVTGSSTITVGPFTLDAMRHEVTRDGVKIRLTPTESRLLHLLISHTGQVLTTDMIIERIWGYDDAGDSGLVKTHIRHLRQKVEPAPNSPQFIMTVPGVGYTFTAPITIEP</sequence>
<gene>
    <name evidence="8" type="ORF">EI42_03860</name>
</gene>
<dbReference type="InterPro" id="IPR001789">
    <property type="entry name" value="Sig_transdc_resp-reg_receiver"/>
</dbReference>
<evidence type="ECO:0000256" key="3">
    <source>
        <dbReference type="ARBA" id="ARBA00023125"/>
    </source>
</evidence>
<dbReference type="GO" id="GO:0006355">
    <property type="term" value="P:regulation of DNA-templated transcription"/>
    <property type="evidence" value="ECO:0007669"/>
    <property type="project" value="InterPro"/>
</dbReference>
<evidence type="ECO:0000256" key="1">
    <source>
        <dbReference type="ARBA" id="ARBA00022553"/>
    </source>
</evidence>
<dbReference type="SMART" id="SM00448">
    <property type="entry name" value="REC"/>
    <property type="match status" value="1"/>
</dbReference>
<keyword evidence="2" id="KW-0902">Two-component regulatory system</keyword>
<comment type="caution">
    <text evidence="8">The sequence shown here is derived from an EMBL/GenBank/DDBJ whole genome shotgun (WGS) entry which is preliminary data.</text>
</comment>
<evidence type="ECO:0000259" key="6">
    <source>
        <dbReference type="PROSITE" id="PS50110"/>
    </source>
</evidence>
<dbReference type="GO" id="GO:0032993">
    <property type="term" value="C:protein-DNA complex"/>
    <property type="evidence" value="ECO:0007669"/>
    <property type="project" value="TreeGrafter"/>
</dbReference>
<dbReference type="FunFam" id="1.10.10.10:FF:000018">
    <property type="entry name" value="DNA-binding response regulator ResD"/>
    <property type="match status" value="1"/>
</dbReference>
<dbReference type="Gene3D" id="3.40.50.2300">
    <property type="match status" value="1"/>
</dbReference>
<dbReference type="PANTHER" id="PTHR48111">
    <property type="entry name" value="REGULATOR OF RPOS"/>
    <property type="match status" value="1"/>
</dbReference>
<dbReference type="GO" id="GO:0005829">
    <property type="term" value="C:cytosol"/>
    <property type="evidence" value="ECO:0007669"/>
    <property type="project" value="TreeGrafter"/>
</dbReference>
<feature type="DNA-binding region" description="OmpR/PhoB-type" evidence="5">
    <location>
        <begin position="127"/>
        <end position="226"/>
    </location>
</feature>
<feature type="modified residue" description="4-aspartylphosphate" evidence="4">
    <location>
        <position position="51"/>
    </location>
</feature>
<accession>A0A326U5C9</accession>
<dbReference type="SUPFAM" id="SSF46894">
    <property type="entry name" value="C-terminal effector domain of the bipartite response regulators"/>
    <property type="match status" value="1"/>
</dbReference>
<feature type="domain" description="Response regulatory" evidence="6">
    <location>
        <begin position="2"/>
        <end position="115"/>
    </location>
</feature>
<dbReference type="InterPro" id="IPR036388">
    <property type="entry name" value="WH-like_DNA-bd_sf"/>
</dbReference>
<dbReference type="Proteomes" id="UP000248806">
    <property type="component" value="Unassembled WGS sequence"/>
</dbReference>
<dbReference type="SUPFAM" id="SSF52172">
    <property type="entry name" value="CheY-like"/>
    <property type="match status" value="1"/>
</dbReference>
<reference evidence="8 9" key="1">
    <citation type="submission" date="2018-06" db="EMBL/GenBank/DDBJ databases">
        <title>Genomic Encyclopedia of Archaeal and Bacterial Type Strains, Phase II (KMG-II): from individual species to whole genera.</title>
        <authorList>
            <person name="Goeker M."/>
        </authorList>
    </citation>
    <scope>NUCLEOTIDE SEQUENCE [LARGE SCALE GENOMIC DNA]</scope>
    <source>
        <strain evidence="8 9">ATCC BAA-1881</strain>
    </source>
</reference>
<dbReference type="InterPro" id="IPR001867">
    <property type="entry name" value="OmpR/PhoB-type_DNA-bd"/>
</dbReference>
<organism evidence="8 9">
    <name type="scientific">Thermosporothrix hazakensis</name>
    <dbReference type="NCBI Taxonomy" id="644383"/>
    <lineage>
        <taxon>Bacteria</taxon>
        <taxon>Bacillati</taxon>
        <taxon>Chloroflexota</taxon>
        <taxon>Ktedonobacteria</taxon>
        <taxon>Ktedonobacterales</taxon>
        <taxon>Thermosporotrichaceae</taxon>
        <taxon>Thermosporothrix</taxon>
    </lineage>
</organism>
<dbReference type="GO" id="GO:0000156">
    <property type="term" value="F:phosphorelay response regulator activity"/>
    <property type="evidence" value="ECO:0007669"/>
    <property type="project" value="TreeGrafter"/>
</dbReference>
<dbReference type="OrthoDB" id="150805at2"/>
<dbReference type="Gene3D" id="6.10.250.690">
    <property type="match status" value="1"/>
</dbReference>
<feature type="domain" description="OmpR/PhoB-type" evidence="7">
    <location>
        <begin position="127"/>
        <end position="226"/>
    </location>
</feature>
<dbReference type="Gene3D" id="1.10.10.10">
    <property type="entry name" value="Winged helix-like DNA-binding domain superfamily/Winged helix DNA-binding domain"/>
    <property type="match status" value="1"/>
</dbReference>
<dbReference type="InterPro" id="IPR016032">
    <property type="entry name" value="Sig_transdc_resp-reg_C-effctor"/>
</dbReference>
<dbReference type="Pfam" id="PF00072">
    <property type="entry name" value="Response_reg"/>
    <property type="match status" value="1"/>
</dbReference>
<dbReference type="CDD" id="cd00383">
    <property type="entry name" value="trans_reg_C"/>
    <property type="match status" value="1"/>
</dbReference>
<keyword evidence="9" id="KW-1185">Reference proteome</keyword>
<dbReference type="EMBL" id="QKUF01000014">
    <property type="protein sequence ID" value="PZW26708.1"/>
    <property type="molecule type" value="Genomic_DNA"/>
</dbReference>
<evidence type="ECO:0000313" key="8">
    <source>
        <dbReference type="EMBL" id="PZW26708.1"/>
    </source>
</evidence>
<keyword evidence="3 5" id="KW-0238">DNA-binding</keyword>
<dbReference type="InterPro" id="IPR039420">
    <property type="entry name" value="WalR-like"/>
</dbReference>
<evidence type="ECO:0000256" key="2">
    <source>
        <dbReference type="ARBA" id="ARBA00023012"/>
    </source>
</evidence>
<evidence type="ECO:0000259" key="7">
    <source>
        <dbReference type="PROSITE" id="PS51755"/>
    </source>
</evidence>
<dbReference type="PROSITE" id="PS50110">
    <property type="entry name" value="RESPONSE_REGULATORY"/>
    <property type="match status" value="1"/>
</dbReference>
<dbReference type="InterPro" id="IPR011006">
    <property type="entry name" value="CheY-like_superfamily"/>
</dbReference>
<name>A0A326U5C9_THEHA</name>
<evidence type="ECO:0000256" key="5">
    <source>
        <dbReference type="PROSITE-ProRule" id="PRU01091"/>
    </source>
</evidence>